<keyword evidence="2" id="KW-1185">Reference proteome</keyword>
<dbReference type="Proteomes" id="UP000187203">
    <property type="component" value="Unassembled WGS sequence"/>
</dbReference>
<accession>A0A1R3JGR9</accession>
<dbReference type="AlphaFoldDB" id="A0A1R3JGR9"/>
<dbReference type="OrthoDB" id="1001867at2759"/>
<reference evidence="2" key="1">
    <citation type="submission" date="2013-09" db="EMBL/GenBank/DDBJ databases">
        <title>Corchorus olitorius genome sequencing.</title>
        <authorList>
            <person name="Alam M."/>
            <person name="Haque M.S."/>
            <person name="Islam M.S."/>
            <person name="Emdad E.M."/>
            <person name="Islam M.M."/>
            <person name="Ahmed B."/>
            <person name="Halim A."/>
            <person name="Hossen Q.M.M."/>
            <person name="Hossain M.Z."/>
            <person name="Ahmed R."/>
            <person name="Khan M.M."/>
            <person name="Islam R."/>
            <person name="Rashid M.M."/>
            <person name="Khan S.A."/>
            <person name="Rahman M.S."/>
            <person name="Alam M."/>
            <person name="Yahiya A.S."/>
            <person name="Khan M.S."/>
            <person name="Azam M.S."/>
            <person name="Haque T."/>
            <person name="Lashkar M.Z.H."/>
            <person name="Akhand A.I."/>
            <person name="Morshed G."/>
            <person name="Roy S."/>
            <person name="Uddin K.S."/>
            <person name="Rabeya T."/>
            <person name="Hossain A.S."/>
            <person name="Chowdhury A."/>
            <person name="Snigdha A.R."/>
            <person name="Mortoza M.S."/>
            <person name="Matin S.A."/>
            <person name="Hoque S.M.E."/>
            <person name="Islam M.K."/>
            <person name="Roy D.K."/>
            <person name="Haider R."/>
            <person name="Moosa M.M."/>
            <person name="Elias S.M."/>
            <person name="Hasan A.M."/>
            <person name="Jahan S."/>
            <person name="Shafiuddin M."/>
            <person name="Mahmood N."/>
            <person name="Shommy N.S."/>
        </authorList>
    </citation>
    <scope>NUCLEOTIDE SEQUENCE [LARGE SCALE GENOMIC DNA]</scope>
    <source>
        <strain evidence="2">cv. O-4</strain>
    </source>
</reference>
<name>A0A1R3JGR9_9ROSI</name>
<dbReference type="EMBL" id="AWUE01016174">
    <property type="protein sequence ID" value="OMO94007.1"/>
    <property type="molecule type" value="Genomic_DNA"/>
</dbReference>
<sequence length="116" mass="13677">MFKPRPRIESNQVEDLRVNDLINFESKTWRHDVIDGLFLEADSCKIQCLPLPITPRRDSLIWNADRMGRFSVRSGYYVARKLLGREGNVGEEQAKCWKAIWGRRFTRKLNFSCGDW</sequence>
<proteinExistence type="predicted"/>
<organism evidence="1 2">
    <name type="scientific">Corchorus olitorius</name>
    <dbReference type="NCBI Taxonomy" id="93759"/>
    <lineage>
        <taxon>Eukaryota</taxon>
        <taxon>Viridiplantae</taxon>
        <taxon>Streptophyta</taxon>
        <taxon>Embryophyta</taxon>
        <taxon>Tracheophyta</taxon>
        <taxon>Spermatophyta</taxon>
        <taxon>Magnoliopsida</taxon>
        <taxon>eudicotyledons</taxon>
        <taxon>Gunneridae</taxon>
        <taxon>Pentapetalae</taxon>
        <taxon>rosids</taxon>
        <taxon>malvids</taxon>
        <taxon>Malvales</taxon>
        <taxon>Malvaceae</taxon>
        <taxon>Grewioideae</taxon>
        <taxon>Apeibeae</taxon>
        <taxon>Corchorus</taxon>
    </lineage>
</organism>
<evidence type="ECO:0000313" key="2">
    <source>
        <dbReference type="Proteomes" id="UP000187203"/>
    </source>
</evidence>
<gene>
    <name evidence="1" type="ORF">COLO4_16566</name>
</gene>
<protein>
    <submittedName>
        <fullName evidence="1">Uncharacterized protein</fullName>
    </submittedName>
</protein>
<comment type="caution">
    <text evidence="1">The sequence shown here is derived from an EMBL/GenBank/DDBJ whole genome shotgun (WGS) entry which is preliminary data.</text>
</comment>
<evidence type="ECO:0000313" key="1">
    <source>
        <dbReference type="EMBL" id="OMO94007.1"/>
    </source>
</evidence>